<keyword evidence="3" id="KW-0233">DNA recombination</keyword>
<proteinExistence type="inferred from homology"/>
<dbReference type="PANTHER" id="PTHR30349:SF64">
    <property type="entry name" value="PROPHAGE INTEGRASE INTD-RELATED"/>
    <property type="match status" value="1"/>
</dbReference>
<dbReference type="Pfam" id="PF00589">
    <property type="entry name" value="Phage_integrase"/>
    <property type="match status" value="1"/>
</dbReference>
<dbReference type="Proteomes" id="UP000075357">
    <property type="component" value="Unassembled WGS sequence"/>
</dbReference>
<dbReference type="EMBL" id="LRAD01000024">
    <property type="protein sequence ID" value="KXZ61115.1"/>
    <property type="molecule type" value="Genomic_DNA"/>
</dbReference>
<dbReference type="Pfam" id="PF22022">
    <property type="entry name" value="Phage_int_M"/>
    <property type="match status" value="1"/>
</dbReference>
<dbReference type="AlphaFoldDB" id="A0A150HGG2"/>
<dbReference type="InterPro" id="IPR010998">
    <property type="entry name" value="Integrase_recombinase_N"/>
</dbReference>
<dbReference type="InterPro" id="IPR011010">
    <property type="entry name" value="DNA_brk_join_enz"/>
</dbReference>
<dbReference type="CDD" id="cd01189">
    <property type="entry name" value="INT_ICEBs1_C_like"/>
    <property type="match status" value="1"/>
</dbReference>
<name>A0A150HGG2_9MICO</name>
<keyword evidence="7" id="KW-1185">Reference proteome</keyword>
<sequence length="414" mass="46288">MGSITPYESAKGRRYRVRYRKPDRTEAEKRGFTTMREAKLYLSMVTVSKSKGEYIDPSSSRVPVRMFADSWLRSKQPPMSKPSYYTTLERAWKNHVAPVWADREISSIRRSEVQDWVSEFSTQKSRTVVLRSLGILAGILDVAIDDRRIASNPARHVRSLPRKGPGKRRVYLTHDQVATLAACSAYPTLVLTLAYTGLRWGEATGLRVRSVNRLRRRFVIEENAVMIAYEIHVGTPKTHEKRSVPYPERLTPMIDQACAGKGPEGLLFGDGVNHMRNSGSKGWFANAVRRAQGFDPSIPRLTPHDLRHTAASLAISSGANVKAVQRMLGHASAAMTSTPTPTSSTTIWMPSRRASTTPCRSSRSRRVADPLPPAAATAQSRLLSFRRGSRPRGTLDFDALRRQMRASVAPCFRP</sequence>
<dbReference type="InterPro" id="IPR002104">
    <property type="entry name" value="Integrase_catalytic"/>
</dbReference>
<dbReference type="Gene3D" id="1.10.443.10">
    <property type="entry name" value="Intergrase catalytic core"/>
    <property type="match status" value="1"/>
</dbReference>
<evidence type="ECO:0000256" key="4">
    <source>
        <dbReference type="SAM" id="MobiDB-lite"/>
    </source>
</evidence>
<evidence type="ECO:0000256" key="3">
    <source>
        <dbReference type="ARBA" id="ARBA00023172"/>
    </source>
</evidence>
<dbReference type="GO" id="GO:0015074">
    <property type="term" value="P:DNA integration"/>
    <property type="evidence" value="ECO:0007669"/>
    <property type="project" value="InterPro"/>
</dbReference>
<evidence type="ECO:0000256" key="1">
    <source>
        <dbReference type="ARBA" id="ARBA00008857"/>
    </source>
</evidence>
<protein>
    <submittedName>
        <fullName evidence="6">Putative prophage phiRv2 integrase</fullName>
    </submittedName>
</protein>
<dbReference type="InterPro" id="IPR013762">
    <property type="entry name" value="Integrase-like_cat_sf"/>
</dbReference>
<feature type="compositionally biased region" description="Low complexity" evidence="4">
    <location>
        <begin position="351"/>
        <end position="361"/>
    </location>
</feature>
<dbReference type="SUPFAM" id="SSF56349">
    <property type="entry name" value="DNA breaking-rejoining enzymes"/>
    <property type="match status" value="1"/>
</dbReference>
<dbReference type="InterPro" id="IPR050090">
    <property type="entry name" value="Tyrosine_recombinase_XerCD"/>
</dbReference>
<reference evidence="6 7" key="1">
    <citation type="submission" date="2016-01" db="EMBL/GenBank/DDBJ databases">
        <title>Draft genome sequences of Microbacterium laevaniformans LCDC 91-0039 and the type strain of Microbacterium hominis LCDC 84-209.</title>
        <authorList>
            <person name="Bernier A.-M."/>
            <person name="Bernard K."/>
        </authorList>
    </citation>
    <scope>NUCLEOTIDE SEQUENCE [LARGE SCALE GENOMIC DNA]</scope>
    <source>
        <strain evidence="6 7">LCDC 91-0039</strain>
    </source>
</reference>
<dbReference type="RefSeq" id="WP_231860829.1">
    <property type="nucleotide sequence ID" value="NZ_LRAD01000024.1"/>
</dbReference>
<dbReference type="STRING" id="36807.Mlaev_00983"/>
<dbReference type="GO" id="GO:0003677">
    <property type="term" value="F:DNA binding"/>
    <property type="evidence" value="ECO:0007669"/>
    <property type="project" value="UniProtKB-KW"/>
</dbReference>
<evidence type="ECO:0000256" key="2">
    <source>
        <dbReference type="ARBA" id="ARBA00023125"/>
    </source>
</evidence>
<comment type="caution">
    <text evidence="6">The sequence shown here is derived from an EMBL/GenBank/DDBJ whole genome shotgun (WGS) entry which is preliminary data.</text>
</comment>
<dbReference type="PROSITE" id="PS51898">
    <property type="entry name" value="TYR_RECOMBINASE"/>
    <property type="match status" value="1"/>
</dbReference>
<dbReference type="GO" id="GO:0006310">
    <property type="term" value="P:DNA recombination"/>
    <property type="evidence" value="ECO:0007669"/>
    <property type="project" value="UniProtKB-KW"/>
</dbReference>
<accession>A0A150HGG2</accession>
<evidence type="ECO:0000313" key="7">
    <source>
        <dbReference type="Proteomes" id="UP000075357"/>
    </source>
</evidence>
<dbReference type="InterPro" id="IPR053876">
    <property type="entry name" value="Phage_int_M"/>
</dbReference>
<dbReference type="PATRIC" id="fig|36807.3.peg.1005"/>
<keyword evidence="2" id="KW-0238">DNA-binding</keyword>
<feature type="region of interest" description="Disordered" evidence="4">
    <location>
        <begin position="351"/>
        <end position="379"/>
    </location>
</feature>
<comment type="similarity">
    <text evidence="1">Belongs to the 'phage' integrase family.</text>
</comment>
<evidence type="ECO:0000259" key="5">
    <source>
        <dbReference type="PROSITE" id="PS51898"/>
    </source>
</evidence>
<organism evidence="6 7">
    <name type="scientific">Microbacterium laevaniformans</name>
    <dbReference type="NCBI Taxonomy" id="36807"/>
    <lineage>
        <taxon>Bacteria</taxon>
        <taxon>Bacillati</taxon>
        <taxon>Actinomycetota</taxon>
        <taxon>Actinomycetes</taxon>
        <taxon>Micrococcales</taxon>
        <taxon>Microbacteriaceae</taxon>
        <taxon>Microbacterium</taxon>
    </lineage>
</organism>
<evidence type="ECO:0000313" key="6">
    <source>
        <dbReference type="EMBL" id="KXZ61115.1"/>
    </source>
</evidence>
<dbReference type="Gene3D" id="1.10.150.130">
    <property type="match status" value="1"/>
</dbReference>
<dbReference type="PANTHER" id="PTHR30349">
    <property type="entry name" value="PHAGE INTEGRASE-RELATED"/>
    <property type="match status" value="1"/>
</dbReference>
<feature type="domain" description="Tyr recombinase" evidence="5">
    <location>
        <begin position="167"/>
        <end position="354"/>
    </location>
</feature>
<gene>
    <name evidence="6" type="ORF">Mlaev_00983</name>
</gene>